<dbReference type="GeneID" id="37060475"/>
<sequence length="53" mass="5853">MAPAPPFLLLSPMIATTEYKPICVIMYGNYAPLVHASCSLQTSVALIYRPWPD</sequence>
<accession>A0A317V7F2</accession>
<organism evidence="1 2">
    <name type="scientific">Aspergillus heteromorphus CBS 117.55</name>
    <dbReference type="NCBI Taxonomy" id="1448321"/>
    <lineage>
        <taxon>Eukaryota</taxon>
        <taxon>Fungi</taxon>
        <taxon>Dikarya</taxon>
        <taxon>Ascomycota</taxon>
        <taxon>Pezizomycotina</taxon>
        <taxon>Eurotiomycetes</taxon>
        <taxon>Eurotiomycetidae</taxon>
        <taxon>Eurotiales</taxon>
        <taxon>Aspergillaceae</taxon>
        <taxon>Aspergillus</taxon>
        <taxon>Aspergillus subgen. Circumdati</taxon>
    </lineage>
</organism>
<dbReference type="VEuPathDB" id="FungiDB:BO70DRAFT_155209"/>
<dbReference type="RefSeq" id="XP_025395189.1">
    <property type="nucleotide sequence ID" value="XM_025538238.1"/>
</dbReference>
<dbReference type="AlphaFoldDB" id="A0A317V7F2"/>
<proteinExistence type="predicted"/>
<name>A0A317V7F2_9EURO</name>
<reference evidence="1 2" key="1">
    <citation type="submission" date="2016-12" db="EMBL/GenBank/DDBJ databases">
        <title>The genomes of Aspergillus section Nigri reveals drivers in fungal speciation.</title>
        <authorList>
            <consortium name="DOE Joint Genome Institute"/>
            <person name="Vesth T.C."/>
            <person name="Nybo J."/>
            <person name="Theobald S."/>
            <person name="Brandl J."/>
            <person name="Frisvad J.C."/>
            <person name="Nielsen K.F."/>
            <person name="Lyhne E.K."/>
            <person name="Kogle M.E."/>
            <person name="Kuo A."/>
            <person name="Riley R."/>
            <person name="Clum A."/>
            <person name="Nolan M."/>
            <person name="Lipzen A."/>
            <person name="Salamov A."/>
            <person name="Henrissat B."/>
            <person name="Wiebenga A."/>
            <person name="De Vries R.P."/>
            <person name="Grigoriev I.V."/>
            <person name="Mortensen U.H."/>
            <person name="Andersen M.R."/>
            <person name="Baker S.E."/>
        </authorList>
    </citation>
    <scope>NUCLEOTIDE SEQUENCE [LARGE SCALE GENOMIC DNA]</scope>
    <source>
        <strain evidence="1 2">CBS 117.55</strain>
    </source>
</reference>
<evidence type="ECO:0000313" key="1">
    <source>
        <dbReference type="EMBL" id="PWY68060.1"/>
    </source>
</evidence>
<evidence type="ECO:0000313" key="2">
    <source>
        <dbReference type="Proteomes" id="UP000247233"/>
    </source>
</evidence>
<protein>
    <submittedName>
        <fullName evidence="1">Uncharacterized protein</fullName>
    </submittedName>
</protein>
<gene>
    <name evidence="1" type="ORF">BO70DRAFT_155209</name>
</gene>
<dbReference type="Proteomes" id="UP000247233">
    <property type="component" value="Unassembled WGS sequence"/>
</dbReference>
<dbReference type="EMBL" id="MSFL01000037">
    <property type="protein sequence ID" value="PWY68060.1"/>
    <property type="molecule type" value="Genomic_DNA"/>
</dbReference>
<keyword evidence="2" id="KW-1185">Reference proteome</keyword>
<comment type="caution">
    <text evidence="1">The sequence shown here is derived from an EMBL/GenBank/DDBJ whole genome shotgun (WGS) entry which is preliminary data.</text>
</comment>